<evidence type="ECO:0000256" key="1">
    <source>
        <dbReference type="ARBA" id="ARBA00004370"/>
    </source>
</evidence>
<keyword evidence="5" id="KW-1133">Transmembrane helix</keyword>
<comment type="subcellular location">
    <subcellularLocation>
        <location evidence="1">Membrane</location>
    </subcellularLocation>
</comment>
<dbReference type="InterPro" id="IPR036179">
    <property type="entry name" value="Ig-like_dom_sf"/>
</dbReference>
<feature type="chain" id="PRO_5025591019" description="Ig-like domain-containing protein" evidence="6">
    <location>
        <begin position="19"/>
        <end position="461"/>
    </location>
</feature>
<evidence type="ECO:0000256" key="5">
    <source>
        <dbReference type="SAM" id="Phobius"/>
    </source>
</evidence>
<feature type="domain" description="Ig-like" evidence="7">
    <location>
        <begin position="185"/>
        <end position="235"/>
    </location>
</feature>
<gene>
    <name evidence="8" type="primary">CD244</name>
</gene>
<dbReference type="GO" id="GO:0009897">
    <property type="term" value="C:external side of plasma membrane"/>
    <property type="evidence" value="ECO:0007669"/>
    <property type="project" value="TreeGrafter"/>
</dbReference>
<dbReference type="PROSITE" id="PS50835">
    <property type="entry name" value="IG_LIKE"/>
    <property type="match status" value="1"/>
</dbReference>
<name>A0A673UKK1_SURSU</name>
<dbReference type="GO" id="GO:0042288">
    <property type="term" value="F:MHC class I protein binding"/>
    <property type="evidence" value="ECO:0007669"/>
    <property type="project" value="TreeGrafter"/>
</dbReference>
<sequence>MLGPALLLTLLFLKGHQGQGTVTEKCYSERLLMAPEGLGQQEQAGRGVGEFLDSAEHVVGLSGACLELHPPRIQTSNIYSVEWKELVGTPFKVSSILKWKYNSPCCKYEDWTLNHINKKFNFITTNFSLIIQAAHQRDSGLYIFEVTDESGDVECHKFRVSVFDHVGKLHIQEEQKELDGGRCQVTLSCSIISGGNVSYDWYREGMLIQTPRNLSKLEDQIDANSSHTYTCNVSNLVSWVSHTFTQHCPSDVKHSMQGEFLLSLVVIVVCLITLFLGSLIGLCVWRRKRKQSQASAEEFLTVYEDVNNVQITTNQVRCPRARGPSSRAWEMLLRRMATRSRDISALSEGSAAFPSVFPSSLLALAVEEKQKTRENLRRMEPDNPPAGGRMQPLLRQGAPRPHFRPVPAAGLSPGENPAFSYFVPGHQFSCPCKSKFTLLGPLIVAQAAEDASRSSQSLRAW</sequence>
<dbReference type="InterPro" id="IPR013783">
    <property type="entry name" value="Ig-like_fold"/>
</dbReference>
<evidence type="ECO:0000256" key="3">
    <source>
        <dbReference type="ARBA" id="ARBA00023136"/>
    </source>
</evidence>
<dbReference type="InterPro" id="IPR007110">
    <property type="entry name" value="Ig-like_dom"/>
</dbReference>
<feature type="signal peptide" evidence="6">
    <location>
        <begin position="1"/>
        <end position="18"/>
    </location>
</feature>
<evidence type="ECO:0000256" key="2">
    <source>
        <dbReference type="ARBA" id="ARBA00022729"/>
    </source>
</evidence>
<dbReference type="CDD" id="cd00096">
    <property type="entry name" value="Ig"/>
    <property type="match status" value="1"/>
</dbReference>
<accession>A0A673UKK1</accession>
<dbReference type="InterPro" id="IPR024303">
    <property type="entry name" value="NK_rcpt_2B4_Ig_dom"/>
</dbReference>
<protein>
    <recommendedName>
        <fullName evidence="7">Ig-like domain-containing protein</fullName>
    </recommendedName>
</protein>
<dbReference type="SUPFAM" id="SSF48726">
    <property type="entry name" value="Immunoglobulin"/>
    <property type="match status" value="1"/>
</dbReference>
<proteinExistence type="predicted"/>
<dbReference type="Pfam" id="PF11465">
    <property type="entry name" value="Receptor_2B4"/>
    <property type="match status" value="1"/>
</dbReference>
<feature type="transmembrane region" description="Helical" evidence="5">
    <location>
        <begin position="260"/>
        <end position="285"/>
    </location>
</feature>
<dbReference type="Pfam" id="PF13895">
    <property type="entry name" value="Ig_2"/>
    <property type="match status" value="1"/>
</dbReference>
<dbReference type="Proteomes" id="UP000472268">
    <property type="component" value="Chromosome 3"/>
</dbReference>
<organism evidence="8 9">
    <name type="scientific">Suricata suricatta</name>
    <name type="common">Meerkat</name>
    <dbReference type="NCBI Taxonomy" id="37032"/>
    <lineage>
        <taxon>Eukaryota</taxon>
        <taxon>Metazoa</taxon>
        <taxon>Chordata</taxon>
        <taxon>Craniata</taxon>
        <taxon>Vertebrata</taxon>
        <taxon>Euteleostomi</taxon>
        <taxon>Mammalia</taxon>
        <taxon>Eutheria</taxon>
        <taxon>Laurasiatheria</taxon>
        <taxon>Carnivora</taxon>
        <taxon>Feliformia</taxon>
        <taxon>Herpestidae</taxon>
        <taxon>Suricata</taxon>
    </lineage>
</organism>
<dbReference type="RefSeq" id="XP_029791646.1">
    <property type="nucleotide sequence ID" value="XM_029935786.1"/>
</dbReference>
<dbReference type="GO" id="GO:0002323">
    <property type="term" value="P:natural killer cell activation involved in immune response"/>
    <property type="evidence" value="ECO:0007669"/>
    <property type="project" value="TreeGrafter"/>
</dbReference>
<dbReference type="PANTHER" id="PTHR12080">
    <property type="entry name" value="SIGNALING LYMPHOCYTIC ACTIVATION MOLECULE"/>
    <property type="match status" value="1"/>
</dbReference>
<keyword evidence="2 6" id="KW-0732">Signal</keyword>
<keyword evidence="9" id="KW-1185">Reference proteome</keyword>
<dbReference type="OrthoDB" id="8955135at2759"/>
<dbReference type="InterPro" id="IPR015631">
    <property type="entry name" value="CD2/SLAM_rcpt"/>
</dbReference>
<dbReference type="Gene3D" id="2.60.40.10">
    <property type="entry name" value="Immunoglobulins"/>
    <property type="match status" value="2"/>
</dbReference>
<dbReference type="PANTHER" id="PTHR12080:SF56">
    <property type="entry name" value="NATURAL KILLER CELL RECEPTOR 2B4"/>
    <property type="match status" value="1"/>
</dbReference>
<keyword evidence="3 5" id="KW-0472">Membrane</keyword>
<evidence type="ECO:0000259" key="7">
    <source>
        <dbReference type="PROSITE" id="PS50835"/>
    </source>
</evidence>
<reference evidence="8" key="2">
    <citation type="submission" date="2025-08" db="UniProtKB">
        <authorList>
            <consortium name="Ensembl"/>
        </authorList>
    </citation>
    <scope>IDENTIFICATION</scope>
</reference>
<evidence type="ECO:0000256" key="6">
    <source>
        <dbReference type="SAM" id="SignalP"/>
    </source>
</evidence>
<evidence type="ECO:0000256" key="4">
    <source>
        <dbReference type="ARBA" id="ARBA00023180"/>
    </source>
</evidence>
<evidence type="ECO:0000313" key="8">
    <source>
        <dbReference type="Ensembl" id="ENSSSUP00005021792.1"/>
    </source>
</evidence>
<dbReference type="CTD" id="51744"/>
<dbReference type="Ensembl" id="ENSSSUT00005024958.1">
    <property type="protein sequence ID" value="ENSSSUP00005021792.1"/>
    <property type="gene ID" value="ENSSSUG00005014097.1"/>
</dbReference>
<dbReference type="AlphaFoldDB" id="A0A673UKK1"/>
<evidence type="ECO:0000313" key="9">
    <source>
        <dbReference type="Proteomes" id="UP000472268"/>
    </source>
</evidence>
<dbReference type="GeneID" id="115288454"/>
<reference evidence="8 9" key="1">
    <citation type="submission" date="2019-05" db="EMBL/GenBank/DDBJ databases">
        <title>A Chromosome-scale Meerkat (S. suricatta) Genome Assembly.</title>
        <authorList>
            <person name="Dudchenko O."/>
            <person name="Lieberman Aiden E."/>
            <person name="Tung J."/>
            <person name="Barreiro L.B."/>
            <person name="Clutton-Brock T.H."/>
        </authorList>
    </citation>
    <scope>NUCLEOTIDE SEQUENCE [LARGE SCALE GENOMIC DNA]</scope>
</reference>
<keyword evidence="4" id="KW-0325">Glycoprotein</keyword>
<keyword evidence="5" id="KW-0812">Transmembrane</keyword>
<reference evidence="8" key="3">
    <citation type="submission" date="2025-09" db="UniProtKB">
        <authorList>
            <consortium name="Ensembl"/>
        </authorList>
    </citation>
    <scope>IDENTIFICATION</scope>
</reference>